<evidence type="ECO:0000313" key="1">
    <source>
        <dbReference type="EMBL" id="RJL34388.1"/>
    </source>
</evidence>
<organism evidence="1 2">
    <name type="scientific">Bailinhaonella thermotolerans</name>
    <dbReference type="NCBI Taxonomy" id="1070861"/>
    <lineage>
        <taxon>Bacteria</taxon>
        <taxon>Bacillati</taxon>
        <taxon>Actinomycetota</taxon>
        <taxon>Actinomycetes</taxon>
        <taxon>Streptosporangiales</taxon>
        <taxon>Streptosporangiaceae</taxon>
        <taxon>Bailinhaonella</taxon>
    </lineage>
</organism>
<comment type="caution">
    <text evidence="1">The sequence shown here is derived from an EMBL/GenBank/DDBJ whole genome shotgun (WGS) entry which is preliminary data.</text>
</comment>
<dbReference type="AlphaFoldDB" id="A0A3A4B2I1"/>
<proteinExistence type="predicted"/>
<dbReference type="OrthoDB" id="3542548at2"/>
<sequence length="147" mass="15537">MTPEEGLLAALRIAVGTDPVPEHVRESAEAAFAFHIPGAVLAEPLPRCRTAGASRGDPGSQLMRFEAAGSVIEVELTPHGDRVDLAGRLTPAGPAEAEIRTTETTLRRTLTPTGQFAATGLSPGWLSVVCHPPTGTPITTPWIRTRR</sequence>
<dbReference type="RefSeq" id="WP_119925689.1">
    <property type="nucleotide sequence ID" value="NZ_QZEY01000002.1"/>
</dbReference>
<evidence type="ECO:0000313" key="2">
    <source>
        <dbReference type="Proteomes" id="UP000265768"/>
    </source>
</evidence>
<protein>
    <submittedName>
        <fullName evidence="1">Uncharacterized protein</fullName>
    </submittedName>
</protein>
<keyword evidence="2" id="KW-1185">Reference proteome</keyword>
<accession>A0A3A4B2I1</accession>
<dbReference type="Proteomes" id="UP000265768">
    <property type="component" value="Unassembled WGS sequence"/>
</dbReference>
<reference evidence="1 2" key="1">
    <citation type="submission" date="2018-09" db="EMBL/GenBank/DDBJ databases">
        <title>YIM 75507 draft genome.</title>
        <authorList>
            <person name="Tang S."/>
            <person name="Feng Y."/>
        </authorList>
    </citation>
    <scope>NUCLEOTIDE SEQUENCE [LARGE SCALE GENOMIC DNA]</scope>
    <source>
        <strain evidence="1 2">YIM 75507</strain>
    </source>
</reference>
<gene>
    <name evidence="1" type="ORF">D5H75_08100</name>
</gene>
<name>A0A3A4B2I1_9ACTN</name>
<dbReference type="EMBL" id="QZEY01000002">
    <property type="protein sequence ID" value="RJL34388.1"/>
    <property type="molecule type" value="Genomic_DNA"/>
</dbReference>